<gene>
    <name evidence="1" type="ORF">BOLC3T13216H</name>
</gene>
<dbReference type="AlphaFoldDB" id="A0A3P6A9L4"/>
<proteinExistence type="predicted"/>
<protein>
    <submittedName>
        <fullName evidence="1">Uncharacterized protein</fullName>
    </submittedName>
</protein>
<dbReference type="EMBL" id="LR031872">
    <property type="protein sequence ID" value="VDC86179.1"/>
    <property type="molecule type" value="Genomic_DNA"/>
</dbReference>
<sequence length="66" mass="7635">MDLASNLGGKIGKSDVLTAVEKYEQYHEFHGGDEEERKANYTDMVYNPTNICFQHFKTCRLLNNSY</sequence>
<evidence type="ECO:0000313" key="1">
    <source>
        <dbReference type="EMBL" id="VDC86179.1"/>
    </source>
</evidence>
<accession>A0A3P6A9L4</accession>
<name>A0A3P6A9L4_BRAOL</name>
<organism evidence="1">
    <name type="scientific">Brassica oleracea</name>
    <name type="common">Wild cabbage</name>
    <dbReference type="NCBI Taxonomy" id="3712"/>
    <lineage>
        <taxon>Eukaryota</taxon>
        <taxon>Viridiplantae</taxon>
        <taxon>Streptophyta</taxon>
        <taxon>Embryophyta</taxon>
        <taxon>Tracheophyta</taxon>
        <taxon>Spermatophyta</taxon>
        <taxon>Magnoliopsida</taxon>
        <taxon>eudicotyledons</taxon>
        <taxon>Gunneridae</taxon>
        <taxon>Pentapetalae</taxon>
        <taxon>rosids</taxon>
        <taxon>malvids</taxon>
        <taxon>Brassicales</taxon>
        <taxon>Brassicaceae</taxon>
        <taxon>Brassiceae</taxon>
        <taxon>Brassica</taxon>
    </lineage>
</organism>
<reference evidence="1" key="1">
    <citation type="submission" date="2018-11" db="EMBL/GenBank/DDBJ databases">
        <authorList>
            <consortium name="Genoscope - CEA"/>
            <person name="William W."/>
        </authorList>
    </citation>
    <scope>NUCLEOTIDE SEQUENCE</scope>
</reference>